<gene>
    <name evidence="1" type="ORF">PHLCEN_2v2760</name>
</gene>
<evidence type="ECO:0000313" key="1">
    <source>
        <dbReference type="EMBL" id="PSS29612.1"/>
    </source>
</evidence>
<sequence length="55" mass="6041">MDASAACGKGQTRAALLEKASQSTIWKSFILLRTIDAAARVDRPNNPEYTFRADL</sequence>
<keyword evidence="2" id="KW-1185">Reference proteome</keyword>
<reference evidence="1 2" key="1">
    <citation type="submission" date="2018-02" db="EMBL/GenBank/DDBJ databases">
        <title>Genome sequence of the basidiomycete white-rot fungus Phlebia centrifuga.</title>
        <authorList>
            <person name="Granchi Z."/>
            <person name="Peng M."/>
            <person name="de Vries R.P."/>
            <person name="Hilden K."/>
            <person name="Makela M.R."/>
            <person name="Grigoriev I."/>
            <person name="Riley R."/>
        </authorList>
    </citation>
    <scope>NUCLEOTIDE SEQUENCE [LARGE SCALE GENOMIC DNA]</scope>
    <source>
        <strain evidence="1 2">FBCC195</strain>
    </source>
</reference>
<protein>
    <submittedName>
        <fullName evidence="1">Uncharacterized protein</fullName>
    </submittedName>
</protein>
<accession>A0A2R6RHW3</accession>
<proteinExistence type="predicted"/>
<evidence type="ECO:0000313" key="2">
    <source>
        <dbReference type="Proteomes" id="UP000186601"/>
    </source>
</evidence>
<name>A0A2R6RHW3_9APHY</name>
<dbReference type="AlphaFoldDB" id="A0A2R6RHW3"/>
<comment type="caution">
    <text evidence="1">The sequence shown here is derived from an EMBL/GenBank/DDBJ whole genome shotgun (WGS) entry which is preliminary data.</text>
</comment>
<dbReference type="Proteomes" id="UP000186601">
    <property type="component" value="Unassembled WGS sequence"/>
</dbReference>
<organism evidence="1 2">
    <name type="scientific">Hermanssonia centrifuga</name>
    <dbReference type="NCBI Taxonomy" id="98765"/>
    <lineage>
        <taxon>Eukaryota</taxon>
        <taxon>Fungi</taxon>
        <taxon>Dikarya</taxon>
        <taxon>Basidiomycota</taxon>
        <taxon>Agaricomycotina</taxon>
        <taxon>Agaricomycetes</taxon>
        <taxon>Polyporales</taxon>
        <taxon>Meruliaceae</taxon>
        <taxon>Hermanssonia</taxon>
    </lineage>
</organism>
<dbReference type="EMBL" id="MLYV02000256">
    <property type="protein sequence ID" value="PSS29612.1"/>
    <property type="molecule type" value="Genomic_DNA"/>
</dbReference>